<organism evidence="6 7">
    <name type="scientific">Halolactibacillus miurensis</name>
    <dbReference type="NCBI Taxonomy" id="306541"/>
    <lineage>
        <taxon>Bacteria</taxon>
        <taxon>Bacillati</taxon>
        <taxon>Bacillota</taxon>
        <taxon>Bacilli</taxon>
        <taxon>Bacillales</taxon>
        <taxon>Bacillaceae</taxon>
        <taxon>Halolactibacillus</taxon>
    </lineage>
</organism>
<feature type="site" description="Important for autoinhibition of adenylyltransferase activity" evidence="3">
    <location>
        <position position="34"/>
    </location>
</feature>
<keyword evidence="8" id="KW-1185">Reference proteome</keyword>
<feature type="domain" description="Fido" evidence="4">
    <location>
        <begin position="86"/>
        <end position="226"/>
    </location>
</feature>
<evidence type="ECO:0000259" key="4">
    <source>
        <dbReference type="PROSITE" id="PS51459"/>
    </source>
</evidence>
<dbReference type="InterPro" id="IPR003812">
    <property type="entry name" value="Fido"/>
</dbReference>
<dbReference type="InterPro" id="IPR036597">
    <property type="entry name" value="Fido-like_dom_sf"/>
</dbReference>
<sequence>MDLINHMKYERMGKVRGVYWLFQINMAFNSNKIEGSQLSEEQTQHLFDEEKIYSENGESISLDDINETMNHFTAFDYILDHAHEDIDKDMIKHLHYILKSHTSDEKNPLTPVGDFKTNKNVIGAFNQINTTDPKDVESEIEGLLKCYHERERIGLEDVVDFHVRFEQIHPFADGNGRVGRLIVFKECLKNNIMPSIILDQHRDFYITGLKEYDKGLKERLIDTFGAGQDYCEQLLKNLGFDDQVSSTVEHIKNNEHES</sequence>
<reference evidence="5 8" key="2">
    <citation type="submission" date="2019-07" db="EMBL/GenBank/DDBJ databases">
        <title>Whole genome shotgun sequence of Halolactibacillus miurensis NBRC 100873.</title>
        <authorList>
            <person name="Hosoyama A."/>
            <person name="Uohara A."/>
            <person name="Ohji S."/>
            <person name="Ichikawa N."/>
        </authorList>
    </citation>
    <scope>NUCLEOTIDE SEQUENCE [LARGE SCALE GENOMIC DNA]</scope>
    <source>
        <strain evidence="5 8">NBRC 100873</strain>
    </source>
</reference>
<dbReference type="Pfam" id="PF02661">
    <property type="entry name" value="Fic"/>
    <property type="match status" value="1"/>
</dbReference>
<feature type="active site" evidence="1">
    <location>
        <position position="169"/>
    </location>
</feature>
<accession>A0A1I6TTV7</accession>
<dbReference type="STRING" id="306541.SAMN05421668_1183"/>
<evidence type="ECO:0000313" key="7">
    <source>
        <dbReference type="Proteomes" id="UP000199139"/>
    </source>
</evidence>
<evidence type="ECO:0000313" key="5">
    <source>
        <dbReference type="EMBL" id="GEM05431.1"/>
    </source>
</evidence>
<keyword evidence="2" id="KW-0547">Nucleotide-binding</keyword>
<dbReference type="PROSITE" id="PS51459">
    <property type="entry name" value="FIDO"/>
    <property type="match status" value="1"/>
</dbReference>
<dbReference type="AlphaFoldDB" id="A0A1I6TTV7"/>
<evidence type="ECO:0000256" key="2">
    <source>
        <dbReference type="PIRSR" id="PIRSR640198-2"/>
    </source>
</evidence>
<keyword evidence="2" id="KW-0067">ATP-binding</keyword>
<dbReference type="Gene3D" id="1.10.3290.10">
    <property type="entry name" value="Fido-like domain"/>
    <property type="match status" value="1"/>
</dbReference>
<gene>
    <name evidence="5" type="ORF">HMI01_24190</name>
    <name evidence="6" type="ORF">SAMN05421668_1183</name>
</gene>
<dbReference type="PANTHER" id="PTHR13504:SF38">
    <property type="entry name" value="FIDO DOMAIN-CONTAINING PROTEIN"/>
    <property type="match status" value="1"/>
</dbReference>
<dbReference type="Proteomes" id="UP000199139">
    <property type="component" value="Unassembled WGS sequence"/>
</dbReference>
<reference evidence="6 7" key="1">
    <citation type="submission" date="2016-10" db="EMBL/GenBank/DDBJ databases">
        <authorList>
            <person name="de Groot N.N."/>
        </authorList>
    </citation>
    <scope>NUCLEOTIDE SEQUENCE [LARGE SCALE GENOMIC DNA]</scope>
    <source>
        <strain evidence="6 7">DSM 17074</strain>
    </source>
</reference>
<feature type="binding site" evidence="2">
    <location>
        <begin position="173"/>
        <end position="180"/>
    </location>
    <ligand>
        <name>ATP</name>
        <dbReference type="ChEBI" id="CHEBI:30616"/>
    </ligand>
</feature>
<dbReference type="SUPFAM" id="SSF140931">
    <property type="entry name" value="Fic-like"/>
    <property type="match status" value="1"/>
</dbReference>
<dbReference type="EMBL" id="FPAI01000018">
    <property type="protein sequence ID" value="SFS92662.1"/>
    <property type="molecule type" value="Genomic_DNA"/>
</dbReference>
<proteinExistence type="predicted"/>
<evidence type="ECO:0000313" key="8">
    <source>
        <dbReference type="Proteomes" id="UP000321773"/>
    </source>
</evidence>
<dbReference type="Proteomes" id="UP000321773">
    <property type="component" value="Unassembled WGS sequence"/>
</dbReference>
<dbReference type="EMBL" id="BJWJ01000033">
    <property type="protein sequence ID" value="GEM05431.1"/>
    <property type="molecule type" value="Genomic_DNA"/>
</dbReference>
<dbReference type="RefSeq" id="WP_062322304.1">
    <property type="nucleotide sequence ID" value="NZ_BJWJ01000033.1"/>
</dbReference>
<evidence type="ECO:0000313" key="6">
    <source>
        <dbReference type="EMBL" id="SFS92662.1"/>
    </source>
</evidence>
<dbReference type="InterPro" id="IPR040198">
    <property type="entry name" value="Fido_containing"/>
</dbReference>
<evidence type="ECO:0000256" key="3">
    <source>
        <dbReference type="PIRSR" id="PIRSR640198-3"/>
    </source>
</evidence>
<dbReference type="PANTHER" id="PTHR13504">
    <property type="entry name" value="FIDO DOMAIN-CONTAINING PROTEIN DDB_G0283145"/>
    <property type="match status" value="1"/>
</dbReference>
<evidence type="ECO:0000256" key="1">
    <source>
        <dbReference type="PIRSR" id="PIRSR640198-1"/>
    </source>
</evidence>
<dbReference type="GO" id="GO:0005524">
    <property type="term" value="F:ATP binding"/>
    <property type="evidence" value="ECO:0007669"/>
    <property type="project" value="UniProtKB-KW"/>
</dbReference>
<name>A0A1I6TTV7_9BACI</name>
<protein>
    <submittedName>
        <fullName evidence="6">Fic/DOC family protein</fullName>
    </submittedName>
</protein>